<evidence type="ECO:0000313" key="3">
    <source>
        <dbReference type="Proteomes" id="UP000199206"/>
    </source>
</evidence>
<dbReference type="Proteomes" id="UP000199206">
    <property type="component" value="Unassembled WGS sequence"/>
</dbReference>
<evidence type="ECO:0000313" key="2">
    <source>
        <dbReference type="EMBL" id="SEN85396.1"/>
    </source>
</evidence>
<reference evidence="3" key="1">
    <citation type="submission" date="2016-10" db="EMBL/GenBank/DDBJ databases">
        <authorList>
            <person name="Varghese N."/>
            <person name="Submissions S."/>
        </authorList>
    </citation>
    <scope>NUCLEOTIDE SEQUENCE [LARGE SCALE GENOMIC DNA]</scope>
    <source>
        <strain evidence="3">S6-262</strain>
    </source>
</reference>
<gene>
    <name evidence="2" type="ORF">SAMN05192583_3714</name>
</gene>
<feature type="compositionally biased region" description="Basic and acidic residues" evidence="1">
    <location>
        <begin position="50"/>
        <end position="59"/>
    </location>
</feature>
<feature type="compositionally biased region" description="Basic and acidic residues" evidence="1">
    <location>
        <begin position="8"/>
        <end position="19"/>
    </location>
</feature>
<name>A0A1H8JYR0_9SPHN</name>
<dbReference type="AlphaFoldDB" id="A0A1H8JYR0"/>
<protein>
    <submittedName>
        <fullName evidence="2">Uncharacterized protein</fullName>
    </submittedName>
</protein>
<evidence type="ECO:0000256" key="1">
    <source>
        <dbReference type="SAM" id="MobiDB-lite"/>
    </source>
</evidence>
<dbReference type="OrthoDB" id="7067623at2"/>
<organism evidence="2 3">
    <name type="scientific">Sphingomonas gellani</name>
    <dbReference type="NCBI Taxonomy" id="1166340"/>
    <lineage>
        <taxon>Bacteria</taxon>
        <taxon>Pseudomonadati</taxon>
        <taxon>Pseudomonadota</taxon>
        <taxon>Alphaproteobacteria</taxon>
        <taxon>Sphingomonadales</taxon>
        <taxon>Sphingomonadaceae</taxon>
        <taxon>Sphingomonas</taxon>
    </lineage>
</organism>
<keyword evidence="3" id="KW-1185">Reference proteome</keyword>
<feature type="region of interest" description="Disordered" evidence="1">
    <location>
        <begin position="1"/>
        <end position="59"/>
    </location>
</feature>
<accession>A0A1H8JYR0</accession>
<sequence>MAKNTGENYRKGSVDDRTQTKTPGGDFVKRDTDTGRFMDQKKGGKPFKGVAKEKDGRRS</sequence>
<proteinExistence type="predicted"/>
<dbReference type="RefSeq" id="WP_093667196.1">
    <property type="nucleotide sequence ID" value="NZ_FOCF01000017.1"/>
</dbReference>
<feature type="compositionally biased region" description="Basic and acidic residues" evidence="1">
    <location>
        <begin position="27"/>
        <end position="42"/>
    </location>
</feature>
<dbReference type="EMBL" id="FOCF01000017">
    <property type="protein sequence ID" value="SEN85396.1"/>
    <property type="molecule type" value="Genomic_DNA"/>
</dbReference>
<dbReference type="STRING" id="1166340.SAMN05192583_3714"/>